<dbReference type="OrthoDB" id="2118070at2759"/>
<keyword evidence="9" id="KW-0472">Membrane</keyword>
<evidence type="ECO:0000256" key="1">
    <source>
        <dbReference type="ARBA" id="ARBA00004141"/>
    </source>
</evidence>
<dbReference type="CDD" id="cd03263">
    <property type="entry name" value="ABC_subfamily_A"/>
    <property type="match status" value="1"/>
</dbReference>
<comment type="subcellular location">
    <subcellularLocation>
        <location evidence="1">Membrane</location>
        <topology evidence="1">Multi-pass membrane protein</topology>
    </subcellularLocation>
</comment>
<evidence type="ECO:0000256" key="9">
    <source>
        <dbReference type="ARBA" id="ARBA00023136"/>
    </source>
</evidence>
<evidence type="ECO:0000259" key="10">
    <source>
        <dbReference type="PROSITE" id="PS50893"/>
    </source>
</evidence>
<dbReference type="SUPFAM" id="SSF52540">
    <property type="entry name" value="P-loop containing nucleoside triphosphate hydrolases"/>
    <property type="match status" value="1"/>
</dbReference>
<keyword evidence="8" id="KW-1133">Transmembrane helix</keyword>
<dbReference type="FunFam" id="3.40.50.300:FF:000335">
    <property type="entry name" value="ATP binding cassette subfamily A member 5"/>
    <property type="match status" value="1"/>
</dbReference>
<protein>
    <submittedName>
        <fullName evidence="11">p-loop containing nucleoside triphosphate hydrolase protein</fullName>
    </submittedName>
</protein>
<dbReference type="PANTHER" id="PTHR19229">
    <property type="entry name" value="ATP-BINDING CASSETTE TRANSPORTER SUBFAMILY A ABCA"/>
    <property type="match status" value="1"/>
</dbReference>
<keyword evidence="3" id="KW-0813">Transport</keyword>
<name>A0A1Y1YX24_9FUNG</name>
<dbReference type="InterPro" id="IPR003439">
    <property type="entry name" value="ABC_transporter-like_ATP-bd"/>
</dbReference>
<feature type="domain" description="ABC transporter" evidence="10">
    <location>
        <begin position="1"/>
        <end position="234"/>
    </location>
</feature>
<dbReference type="GO" id="GO:0016887">
    <property type="term" value="F:ATP hydrolysis activity"/>
    <property type="evidence" value="ECO:0007669"/>
    <property type="project" value="InterPro"/>
</dbReference>
<reference evidence="11 12" key="1">
    <citation type="submission" date="2016-08" db="EMBL/GenBank/DDBJ databases">
        <title>A Parts List for Fungal Cellulosomes Revealed by Comparative Genomics.</title>
        <authorList>
            <consortium name="DOE Joint Genome Institute"/>
            <person name="Haitjema C.H."/>
            <person name="Gilmore S.P."/>
            <person name="Henske J.K."/>
            <person name="Solomon K.V."/>
            <person name="De Groot R."/>
            <person name="Kuo A."/>
            <person name="Mondo S.J."/>
            <person name="Salamov A.A."/>
            <person name="Labutti K."/>
            <person name="Zhao Z."/>
            <person name="Chiniquy J."/>
            <person name="Barry K."/>
            <person name="Brewer H.M."/>
            <person name="Purvine S.O."/>
            <person name="Wright A.T."/>
            <person name="Boxma B."/>
            <person name="Van Alen T."/>
            <person name="Hackstein J.H."/>
            <person name="Baker S.E."/>
            <person name="Grigoriev I.V."/>
            <person name="O'Malley M.A."/>
        </authorList>
    </citation>
    <scope>NUCLEOTIDE SEQUENCE [LARGE SCALE GENOMIC DNA]</scope>
    <source>
        <strain evidence="11 12">G1</strain>
    </source>
</reference>
<evidence type="ECO:0000313" key="11">
    <source>
        <dbReference type="EMBL" id="ORY02582.1"/>
    </source>
</evidence>
<dbReference type="InterPro" id="IPR026082">
    <property type="entry name" value="ABCA"/>
</dbReference>
<dbReference type="Gene3D" id="3.40.50.300">
    <property type="entry name" value="P-loop containing nucleotide triphosphate hydrolases"/>
    <property type="match status" value="1"/>
</dbReference>
<keyword evidence="4" id="KW-0812">Transmembrane</keyword>
<keyword evidence="6" id="KW-0547">Nucleotide-binding</keyword>
<dbReference type="SMART" id="SM00382">
    <property type="entry name" value="AAA"/>
    <property type="match status" value="1"/>
</dbReference>
<dbReference type="InterPro" id="IPR003593">
    <property type="entry name" value="AAA+_ATPase"/>
</dbReference>
<evidence type="ECO:0000256" key="8">
    <source>
        <dbReference type="ARBA" id="ARBA00022989"/>
    </source>
</evidence>
<dbReference type="Pfam" id="PF00005">
    <property type="entry name" value="ABC_tran"/>
    <property type="match status" value="1"/>
</dbReference>
<keyword evidence="5" id="KW-0677">Repeat</keyword>
<dbReference type="PROSITE" id="PS50893">
    <property type="entry name" value="ABC_TRANSPORTER_2"/>
    <property type="match status" value="1"/>
</dbReference>
<dbReference type="InterPro" id="IPR027417">
    <property type="entry name" value="P-loop_NTPase"/>
</dbReference>
<evidence type="ECO:0000256" key="2">
    <source>
        <dbReference type="ARBA" id="ARBA00008869"/>
    </source>
</evidence>
<dbReference type="Proteomes" id="UP000193920">
    <property type="component" value="Unassembled WGS sequence"/>
</dbReference>
<accession>A0A1Y1YX24</accession>
<dbReference type="EMBL" id="MCOG01000487">
    <property type="protein sequence ID" value="ORY02582.1"/>
    <property type="molecule type" value="Genomic_DNA"/>
</dbReference>
<evidence type="ECO:0000313" key="12">
    <source>
        <dbReference type="Proteomes" id="UP000193920"/>
    </source>
</evidence>
<proteinExistence type="inferred from homology"/>
<keyword evidence="7" id="KW-0067">ATP-binding</keyword>
<evidence type="ECO:0000256" key="4">
    <source>
        <dbReference type="ARBA" id="ARBA00022692"/>
    </source>
</evidence>
<dbReference type="GO" id="GO:0140359">
    <property type="term" value="F:ABC-type transporter activity"/>
    <property type="evidence" value="ECO:0007669"/>
    <property type="project" value="InterPro"/>
</dbReference>
<evidence type="ECO:0000256" key="6">
    <source>
        <dbReference type="ARBA" id="ARBA00022741"/>
    </source>
</evidence>
<keyword evidence="11" id="KW-0378">Hydrolase</keyword>
<gene>
    <name evidence="11" type="ORF">LY90DRAFT_441846</name>
</gene>
<dbReference type="STRING" id="1754190.A0A1Y1YX24"/>
<keyword evidence="12" id="KW-1185">Reference proteome</keyword>
<comment type="similarity">
    <text evidence="2">Belongs to the ABC transporter superfamily. ABCA family.</text>
</comment>
<sequence length="318" mass="36539">MDNRLIYDEKKKRYINRIVDDVTFGVSRGECLGLLGPNGAGKTTSISMITGLLSHTHGVIKYGEKNLNETKFGDLSLGYCAQYDSLWELLTVKETIEFYLSICGYPRRDIPRYTKELIEACGIEIHTNKKICEISGGTKRKLSLIIVICSLPKYLILDEPSAGMDPFTRRYMWKLISRLKNTYNTATILTSHSTEEAEALCDRIAILIKGRLVCIDTPKSIKMNHSNTYTLEVFTTDPEFFEEKYVKEQNLFGLSSNEKYDVETSMNYQKYSVKIRIENIANIFSVMEYAKEHNIISQYNFGQYSLEQVFIDFVNQSK</sequence>
<dbReference type="GO" id="GO:0005524">
    <property type="term" value="F:ATP binding"/>
    <property type="evidence" value="ECO:0007669"/>
    <property type="project" value="UniProtKB-KW"/>
</dbReference>
<comment type="caution">
    <text evidence="11">The sequence shown here is derived from an EMBL/GenBank/DDBJ whole genome shotgun (WGS) entry which is preliminary data.</text>
</comment>
<evidence type="ECO:0000256" key="5">
    <source>
        <dbReference type="ARBA" id="ARBA00022737"/>
    </source>
</evidence>
<evidence type="ECO:0000256" key="7">
    <source>
        <dbReference type="ARBA" id="ARBA00022840"/>
    </source>
</evidence>
<organism evidence="11 12">
    <name type="scientific">Neocallimastix californiae</name>
    <dbReference type="NCBI Taxonomy" id="1754190"/>
    <lineage>
        <taxon>Eukaryota</taxon>
        <taxon>Fungi</taxon>
        <taxon>Fungi incertae sedis</taxon>
        <taxon>Chytridiomycota</taxon>
        <taxon>Chytridiomycota incertae sedis</taxon>
        <taxon>Neocallimastigomycetes</taxon>
        <taxon>Neocallimastigales</taxon>
        <taxon>Neocallimastigaceae</taxon>
        <taxon>Neocallimastix</taxon>
    </lineage>
</organism>
<dbReference type="GO" id="GO:0005319">
    <property type="term" value="F:lipid transporter activity"/>
    <property type="evidence" value="ECO:0007669"/>
    <property type="project" value="TreeGrafter"/>
</dbReference>
<dbReference type="PANTHER" id="PTHR19229:SF36">
    <property type="entry name" value="ATP-BINDING CASSETTE SUB-FAMILY A MEMBER 2"/>
    <property type="match status" value="1"/>
</dbReference>
<evidence type="ECO:0000256" key="3">
    <source>
        <dbReference type="ARBA" id="ARBA00022448"/>
    </source>
</evidence>
<dbReference type="AlphaFoldDB" id="A0A1Y1YX24"/>
<dbReference type="GO" id="GO:0016020">
    <property type="term" value="C:membrane"/>
    <property type="evidence" value="ECO:0007669"/>
    <property type="project" value="UniProtKB-SubCell"/>
</dbReference>